<dbReference type="CDD" id="cd05688">
    <property type="entry name" value="S1_RPS1_repeat_ec3"/>
    <property type="match status" value="1"/>
</dbReference>
<dbReference type="InterPro" id="IPR050437">
    <property type="entry name" value="Ribos_protein_bS1-like"/>
</dbReference>
<evidence type="ECO:0000313" key="5">
    <source>
        <dbReference type="EMBL" id="MSR90541.1"/>
    </source>
</evidence>
<dbReference type="AlphaFoldDB" id="A0A7X2T0E7"/>
<evidence type="ECO:0000313" key="6">
    <source>
        <dbReference type="Proteomes" id="UP000460287"/>
    </source>
</evidence>
<reference evidence="5 6" key="1">
    <citation type="submission" date="2019-08" db="EMBL/GenBank/DDBJ databases">
        <title>In-depth cultivation of the pig gut microbiome towards novel bacterial diversity and tailored functional studies.</title>
        <authorList>
            <person name="Wylensek D."/>
            <person name="Hitch T.C.A."/>
            <person name="Clavel T."/>
        </authorList>
    </citation>
    <scope>NUCLEOTIDE SEQUENCE [LARGE SCALE GENOMIC DNA]</scope>
    <source>
        <strain evidence="5 6">WCA-383-APC-5B</strain>
    </source>
</reference>
<dbReference type="PANTHER" id="PTHR10724:SF7">
    <property type="entry name" value="SMALL RIBOSOMAL SUBUNIT PROTEIN BS1C"/>
    <property type="match status" value="1"/>
</dbReference>
<dbReference type="SUPFAM" id="SSF50249">
    <property type="entry name" value="Nucleic acid-binding proteins"/>
    <property type="match status" value="4"/>
</dbReference>
<sequence length="387" mass="42954">MENNQKMGMEEVLKDYDFKRINRGEIVKGKVLSVASDEVIVNINYFSDGIISRDELSFDKDVNPEDVVKEGDEIMVKILSTDDGEGNVVLSKKRADEVKIWDEIKEIKDEDKTITVKVNSETKGGLIASYKGFRVFIPGSLASAKRVELNTLVGKELEVKLTEVDRTKRNIVASRRVIEEAEIKAAREQVWASIEAGQKRQGTVTRLASFGAFVDLGGVEGLIHISDLSWKRIHKPEEVVSVGDKVEVYVDSVDTDKHRIALVLKDKDSNPWVLAAAKFNNGDVIEGKVVKLMNFGAFVEVADGVEGLVHISEISDENIAKVSDVLKEGQQVKVKILDMDAENHKLSLSIKEVVEKPQESLNYTDDSVSEATLGDALKDHLDGVKFE</sequence>
<dbReference type="InterPro" id="IPR012340">
    <property type="entry name" value="NA-bd_OB-fold"/>
</dbReference>
<feature type="domain" description="S1 motif" evidence="4">
    <location>
        <begin position="24"/>
        <end position="93"/>
    </location>
</feature>
<dbReference type="NCBIfam" id="NF005208">
    <property type="entry name" value="PRK06676.1"/>
    <property type="match status" value="1"/>
</dbReference>
<comment type="caution">
    <text evidence="5">The sequence shown here is derived from an EMBL/GenBank/DDBJ whole genome shotgun (WGS) entry which is preliminary data.</text>
</comment>
<dbReference type="RefSeq" id="WP_154530428.1">
    <property type="nucleotide sequence ID" value="NZ_JAXFSD010000100.1"/>
</dbReference>
<dbReference type="PANTHER" id="PTHR10724">
    <property type="entry name" value="30S RIBOSOMAL PROTEIN S1"/>
    <property type="match status" value="1"/>
</dbReference>
<organism evidence="5 6">
    <name type="scientific">Inconstantimicrobium porci</name>
    <dbReference type="NCBI Taxonomy" id="2652291"/>
    <lineage>
        <taxon>Bacteria</taxon>
        <taxon>Bacillati</taxon>
        <taxon>Bacillota</taxon>
        <taxon>Clostridia</taxon>
        <taxon>Eubacteriales</taxon>
        <taxon>Clostridiaceae</taxon>
        <taxon>Inconstantimicrobium</taxon>
    </lineage>
</organism>
<comment type="similarity">
    <text evidence="1">Belongs to the bacterial ribosomal protein bS1 family.</text>
</comment>
<dbReference type="Proteomes" id="UP000460287">
    <property type="component" value="Unassembled WGS sequence"/>
</dbReference>
<keyword evidence="6" id="KW-1185">Reference proteome</keyword>
<evidence type="ECO:0000256" key="2">
    <source>
        <dbReference type="ARBA" id="ARBA00022980"/>
    </source>
</evidence>
<keyword evidence="2 5" id="KW-0689">Ribosomal protein</keyword>
<evidence type="ECO:0000259" key="4">
    <source>
        <dbReference type="PROSITE" id="PS50126"/>
    </source>
</evidence>
<dbReference type="SMART" id="SM00316">
    <property type="entry name" value="S1"/>
    <property type="match status" value="4"/>
</dbReference>
<evidence type="ECO:0000256" key="1">
    <source>
        <dbReference type="ARBA" id="ARBA00006767"/>
    </source>
</evidence>
<dbReference type="CDD" id="cd04465">
    <property type="entry name" value="S1_RPS1_repeat_ec2_hs2"/>
    <property type="match status" value="1"/>
</dbReference>
<dbReference type="Pfam" id="PF00575">
    <property type="entry name" value="S1"/>
    <property type="match status" value="4"/>
</dbReference>
<gene>
    <name evidence="5" type="primary">rpsA</name>
    <name evidence="5" type="ORF">FYJ33_03705</name>
</gene>
<feature type="domain" description="S1 motif" evidence="4">
    <location>
        <begin position="111"/>
        <end position="176"/>
    </location>
</feature>
<evidence type="ECO:0000256" key="3">
    <source>
        <dbReference type="ARBA" id="ARBA00023274"/>
    </source>
</evidence>
<accession>A0A7X2T0E7</accession>
<dbReference type="PROSITE" id="PS50126">
    <property type="entry name" value="S1"/>
    <property type="match status" value="4"/>
</dbReference>
<dbReference type="GO" id="GO:0003729">
    <property type="term" value="F:mRNA binding"/>
    <property type="evidence" value="ECO:0007669"/>
    <property type="project" value="UniProtKB-ARBA"/>
</dbReference>
<dbReference type="GO" id="GO:0006412">
    <property type="term" value="P:translation"/>
    <property type="evidence" value="ECO:0007669"/>
    <property type="project" value="TreeGrafter"/>
</dbReference>
<name>A0A7X2T0E7_9CLOT</name>
<dbReference type="PRINTS" id="PR00681">
    <property type="entry name" value="RIBOSOMALS1"/>
</dbReference>
<dbReference type="InterPro" id="IPR003029">
    <property type="entry name" value="S1_domain"/>
</dbReference>
<dbReference type="Gene3D" id="2.40.50.140">
    <property type="entry name" value="Nucleic acid-binding proteins"/>
    <property type="match status" value="3"/>
</dbReference>
<keyword evidence="3" id="KW-0687">Ribonucleoprotein</keyword>
<feature type="domain" description="S1 motif" evidence="4">
    <location>
        <begin position="197"/>
        <end position="265"/>
    </location>
</feature>
<dbReference type="EMBL" id="VULX01000003">
    <property type="protein sequence ID" value="MSR90541.1"/>
    <property type="molecule type" value="Genomic_DNA"/>
</dbReference>
<dbReference type="GO" id="GO:0003735">
    <property type="term" value="F:structural constituent of ribosome"/>
    <property type="evidence" value="ECO:0007669"/>
    <property type="project" value="TreeGrafter"/>
</dbReference>
<dbReference type="GO" id="GO:0022627">
    <property type="term" value="C:cytosolic small ribosomal subunit"/>
    <property type="evidence" value="ECO:0007669"/>
    <property type="project" value="TreeGrafter"/>
</dbReference>
<protein>
    <submittedName>
        <fullName evidence="5">30S ribosomal protein S1</fullName>
    </submittedName>
</protein>
<proteinExistence type="inferred from homology"/>
<dbReference type="InterPro" id="IPR035104">
    <property type="entry name" value="Ribosomal_protein_S1-like"/>
</dbReference>
<dbReference type="CDD" id="cd05687">
    <property type="entry name" value="S1_RPS1_repeat_ec1_hs1"/>
    <property type="match status" value="1"/>
</dbReference>
<feature type="domain" description="S1 motif" evidence="4">
    <location>
        <begin position="282"/>
        <end position="351"/>
    </location>
</feature>
<dbReference type="FunFam" id="2.40.50.140:FF:000051">
    <property type="entry name" value="RNA-binding transcriptional accessory protein"/>
    <property type="match status" value="2"/>
</dbReference>